<feature type="transmembrane region" description="Helical" evidence="1">
    <location>
        <begin position="255"/>
        <end position="272"/>
    </location>
</feature>
<comment type="caution">
    <text evidence="2">The sequence shown here is derived from an EMBL/GenBank/DDBJ whole genome shotgun (WGS) entry which is preliminary data.</text>
</comment>
<reference evidence="2 3" key="1">
    <citation type="journal article" date="2020" name="BMC Genomics">
        <title>Intraspecific diversification of the crop wild relative Brassica cretica Lam. using demographic model selection.</title>
        <authorList>
            <person name="Kioukis A."/>
            <person name="Michalopoulou V.A."/>
            <person name="Briers L."/>
            <person name="Pirintsos S."/>
            <person name="Studholme D.J."/>
            <person name="Pavlidis P."/>
            <person name="Sarris P.F."/>
        </authorList>
    </citation>
    <scope>NUCLEOTIDE SEQUENCE [LARGE SCALE GENOMIC DNA]</scope>
    <source>
        <strain evidence="3">cv. PFS-1207/04</strain>
    </source>
</reference>
<feature type="transmembrane region" description="Helical" evidence="1">
    <location>
        <begin position="284"/>
        <end position="306"/>
    </location>
</feature>
<evidence type="ECO:0000313" key="3">
    <source>
        <dbReference type="Proteomes" id="UP000266723"/>
    </source>
</evidence>
<dbReference type="EMBL" id="QGKV02002055">
    <property type="protein sequence ID" value="KAF3497726.1"/>
    <property type="molecule type" value="Genomic_DNA"/>
</dbReference>
<evidence type="ECO:0000313" key="2">
    <source>
        <dbReference type="EMBL" id="KAF3497726.1"/>
    </source>
</evidence>
<proteinExistence type="predicted"/>
<protein>
    <submittedName>
        <fullName evidence="2">Uncharacterized protein</fullName>
    </submittedName>
</protein>
<dbReference type="Proteomes" id="UP000266723">
    <property type="component" value="Unassembled WGS sequence"/>
</dbReference>
<accession>A0ABQ7AJ19</accession>
<gene>
    <name evidence="2" type="ORF">DY000_02051844</name>
</gene>
<sequence length="357" mass="39595">MEVSTHIYNRLAILRSGPFGAEDVADFISTIFRGAGWVLMSQFKTRTPRCAVPDESLQPQLYRSSTLLLKQLSSPMTMVVIVSFPSSLHPLLLPLRFRPPPDLPPHLPSPMSFVALSPPLWSSFLVPSEALSPPEPPDLPPCSPSPVPFRALFPPEPPDPPDASCRLIVLLHLDTPFTLVRLYSSISVGSHVDWYEIIAVWVSPNIWIMVLNCNVPVTFVSFGSDVVPARGFSVAFVRFPAVCGLSMLNMSMEGFHYPVASFVRLFFFPIFSPLWSELDAQASLVWLMLFSAYVAVFVTSQVTRYAFIQEGYGIVVRFLMLFCNEVYRHSIICLINGSVCLALSSFDVSSLGGVKLC</sequence>
<keyword evidence="1" id="KW-0472">Membrane</keyword>
<keyword evidence="1" id="KW-0812">Transmembrane</keyword>
<keyword evidence="1" id="KW-1133">Transmembrane helix</keyword>
<keyword evidence="3" id="KW-1185">Reference proteome</keyword>
<evidence type="ECO:0000256" key="1">
    <source>
        <dbReference type="SAM" id="Phobius"/>
    </source>
</evidence>
<name>A0ABQ7AJ19_BRACR</name>
<organism evidence="2 3">
    <name type="scientific">Brassica cretica</name>
    <name type="common">Mustard</name>
    <dbReference type="NCBI Taxonomy" id="69181"/>
    <lineage>
        <taxon>Eukaryota</taxon>
        <taxon>Viridiplantae</taxon>
        <taxon>Streptophyta</taxon>
        <taxon>Embryophyta</taxon>
        <taxon>Tracheophyta</taxon>
        <taxon>Spermatophyta</taxon>
        <taxon>Magnoliopsida</taxon>
        <taxon>eudicotyledons</taxon>
        <taxon>Gunneridae</taxon>
        <taxon>Pentapetalae</taxon>
        <taxon>rosids</taxon>
        <taxon>malvids</taxon>
        <taxon>Brassicales</taxon>
        <taxon>Brassicaceae</taxon>
        <taxon>Brassiceae</taxon>
        <taxon>Brassica</taxon>
    </lineage>
</organism>